<name>A0A4S8RKA8_9FLAO</name>
<comment type="similarity">
    <text evidence="1">Belongs to the membrane fusion protein (MFP) (TC 8.A.1) family.</text>
</comment>
<evidence type="ECO:0000313" key="8">
    <source>
        <dbReference type="EMBL" id="THV58102.1"/>
    </source>
</evidence>
<dbReference type="PANTHER" id="PTHR30097">
    <property type="entry name" value="CATION EFFLUX SYSTEM PROTEIN CUSB"/>
    <property type="match status" value="1"/>
</dbReference>
<dbReference type="InterPro" id="IPR058791">
    <property type="entry name" value="3HB_CusB"/>
</dbReference>
<dbReference type="SUPFAM" id="SSF111369">
    <property type="entry name" value="HlyD-like secretion proteins"/>
    <property type="match status" value="1"/>
</dbReference>
<dbReference type="FunFam" id="2.40.30.170:FF:000010">
    <property type="entry name" value="Efflux RND transporter periplasmic adaptor subunit"/>
    <property type="match status" value="1"/>
</dbReference>
<reference evidence="8 9" key="1">
    <citation type="submission" date="2019-03" db="EMBL/GenBank/DDBJ databases">
        <title>Muricauda SCR12 sp.nov, a marine bacterium isolated from Pacific Ocean:the Okinawa trough.</title>
        <authorList>
            <person name="Liu L."/>
        </authorList>
    </citation>
    <scope>NUCLEOTIDE SEQUENCE [LARGE SCALE GENOMIC DNA]</scope>
    <source>
        <strain evidence="8 9">SCR12</strain>
    </source>
</reference>
<feature type="domain" description="Heavy metal binding" evidence="4">
    <location>
        <begin position="43"/>
        <end position="68"/>
    </location>
</feature>
<accession>A0A4S8RKA8</accession>
<dbReference type="Gene3D" id="2.40.30.170">
    <property type="match status" value="1"/>
</dbReference>
<dbReference type="GO" id="GO:0046914">
    <property type="term" value="F:transition metal ion binding"/>
    <property type="evidence" value="ECO:0007669"/>
    <property type="project" value="TreeGrafter"/>
</dbReference>
<evidence type="ECO:0000313" key="9">
    <source>
        <dbReference type="Proteomes" id="UP000310406"/>
    </source>
</evidence>
<dbReference type="InterPro" id="IPR006143">
    <property type="entry name" value="RND_pump_MFP"/>
</dbReference>
<evidence type="ECO:0000256" key="2">
    <source>
        <dbReference type="ARBA" id="ARBA00022448"/>
    </source>
</evidence>
<dbReference type="Pfam" id="PF25975">
    <property type="entry name" value="CzcB_C"/>
    <property type="match status" value="1"/>
</dbReference>
<comment type="caution">
    <text evidence="8">The sequence shown here is derived from an EMBL/GenBank/DDBJ whole genome shotgun (WGS) entry which is preliminary data.</text>
</comment>
<keyword evidence="2" id="KW-0813">Transport</keyword>
<dbReference type="GO" id="GO:0022857">
    <property type="term" value="F:transmembrane transporter activity"/>
    <property type="evidence" value="ECO:0007669"/>
    <property type="project" value="InterPro"/>
</dbReference>
<dbReference type="InterPro" id="IPR021782">
    <property type="entry name" value="DUF3347"/>
</dbReference>
<dbReference type="EMBL" id="SNTZ01000009">
    <property type="protein sequence ID" value="THV58102.1"/>
    <property type="molecule type" value="Genomic_DNA"/>
</dbReference>
<dbReference type="InterPro" id="IPR045800">
    <property type="entry name" value="HMBD"/>
</dbReference>
<dbReference type="InterPro" id="IPR058649">
    <property type="entry name" value="CzcB_C"/>
</dbReference>
<dbReference type="Pfam" id="PF25954">
    <property type="entry name" value="Beta-barrel_RND_2"/>
    <property type="match status" value="1"/>
</dbReference>
<evidence type="ECO:0000259" key="6">
    <source>
        <dbReference type="Pfam" id="PF25954"/>
    </source>
</evidence>
<feature type="domain" description="CusB-like three alpha-helical bundle" evidence="5">
    <location>
        <begin position="162"/>
        <end position="206"/>
    </location>
</feature>
<dbReference type="GO" id="GO:0060003">
    <property type="term" value="P:copper ion export"/>
    <property type="evidence" value="ECO:0007669"/>
    <property type="project" value="TreeGrafter"/>
</dbReference>
<dbReference type="InterPro" id="IPR058792">
    <property type="entry name" value="Beta-barrel_RND_2"/>
</dbReference>
<organism evidence="8 9">
    <name type="scientific">Flagellimonas alvinocaridis</name>
    <dbReference type="NCBI Taxonomy" id="2530200"/>
    <lineage>
        <taxon>Bacteria</taxon>
        <taxon>Pseudomonadati</taxon>
        <taxon>Bacteroidota</taxon>
        <taxon>Flavobacteriia</taxon>
        <taxon>Flavobacteriales</taxon>
        <taxon>Flavobacteriaceae</taxon>
        <taxon>Flagellimonas</taxon>
    </lineage>
</organism>
<dbReference type="PANTHER" id="PTHR30097:SF15">
    <property type="entry name" value="CATION EFFLUX SYSTEM PROTEIN CUSB"/>
    <property type="match status" value="1"/>
</dbReference>
<protein>
    <submittedName>
        <fullName evidence="8">Efflux RND transporter periplasmic adaptor subunit</fullName>
    </submittedName>
</protein>
<dbReference type="AlphaFoldDB" id="A0A4S8RKA8"/>
<proteinExistence type="inferred from homology"/>
<dbReference type="GO" id="GO:0015679">
    <property type="term" value="P:plasma membrane copper ion transport"/>
    <property type="evidence" value="ECO:0007669"/>
    <property type="project" value="TreeGrafter"/>
</dbReference>
<dbReference type="Pfam" id="PF11827">
    <property type="entry name" value="DUF3347"/>
    <property type="match status" value="1"/>
</dbReference>
<evidence type="ECO:0000259" key="3">
    <source>
        <dbReference type="Pfam" id="PF11827"/>
    </source>
</evidence>
<feature type="domain" description="CusB-like beta-barrel" evidence="6">
    <location>
        <begin position="245"/>
        <end position="321"/>
    </location>
</feature>
<dbReference type="NCBIfam" id="TIGR01730">
    <property type="entry name" value="RND_mfp"/>
    <property type="match status" value="1"/>
</dbReference>
<dbReference type="InterPro" id="IPR051909">
    <property type="entry name" value="MFP_Cation_Efflux"/>
</dbReference>
<dbReference type="GO" id="GO:0030288">
    <property type="term" value="C:outer membrane-bounded periplasmic space"/>
    <property type="evidence" value="ECO:0007669"/>
    <property type="project" value="TreeGrafter"/>
</dbReference>
<feature type="domain" description="DUF3347" evidence="3">
    <location>
        <begin position="441"/>
        <end position="525"/>
    </location>
</feature>
<dbReference type="Pfam" id="PF19335">
    <property type="entry name" value="HMBD"/>
    <property type="match status" value="1"/>
</dbReference>
<dbReference type="Gene3D" id="2.40.420.20">
    <property type="match status" value="1"/>
</dbReference>
<evidence type="ECO:0000256" key="1">
    <source>
        <dbReference type="ARBA" id="ARBA00009477"/>
    </source>
</evidence>
<dbReference type="GO" id="GO:0016020">
    <property type="term" value="C:membrane"/>
    <property type="evidence" value="ECO:0007669"/>
    <property type="project" value="InterPro"/>
</dbReference>
<dbReference type="Pfam" id="PF25869">
    <property type="entry name" value="3HB_CusB"/>
    <property type="match status" value="1"/>
</dbReference>
<evidence type="ECO:0000259" key="5">
    <source>
        <dbReference type="Pfam" id="PF25869"/>
    </source>
</evidence>
<dbReference type="RefSeq" id="WP_136567104.1">
    <property type="nucleotide sequence ID" value="NZ_SNTZ01000009.1"/>
</dbReference>
<keyword evidence="9" id="KW-1185">Reference proteome</keyword>
<evidence type="ECO:0000259" key="7">
    <source>
        <dbReference type="Pfam" id="PF25975"/>
    </source>
</evidence>
<feature type="domain" description="CzcB-like C-terminal circularly permuted SH3-like" evidence="7">
    <location>
        <begin position="328"/>
        <end position="390"/>
    </location>
</feature>
<dbReference type="Proteomes" id="UP000310406">
    <property type="component" value="Unassembled WGS sequence"/>
</dbReference>
<evidence type="ECO:0000259" key="4">
    <source>
        <dbReference type="Pfam" id="PF19335"/>
    </source>
</evidence>
<dbReference type="OrthoDB" id="9806939at2"/>
<gene>
    <name evidence="8" type="ORF">EZV76_13530</name>
</gene>
<sequence length="573" mass="63563">MLKRIGTYTLLTALGLLLGYLVFSKNDTQGKTTENLVAEKSGVWTCSMHPQVDGKENGKCPLCAMDLVFVKNEMADMSMNQFKMSESALALSNIQTVRVGSPEHHEATIHLSGLIATNRETDAIQTTLFDGRIDKLYPDYVGKKIVKGQEIGFIYSPELYLAQDKLITSASYRGTHEKLFNAARNTLGLWKMTDAQIDAVLESGKPMMNFPLYADVTGTVTEVLASEGKYYSQGDPLFKISDLRTVWAVLDSYESQLELLEVGQELEIRPKGLPNRAIKTKIDFIEPVMDKEKRTVSVRAVLDNRSGKLRPGTFIEATVSAKLPEDVIRIPKSAVLWTGKRSVVYKQPMDGKPVFEMVEVELGHMANGEYEVLDGLKNGDIVVAEGTFTVDAAAQLNGKKSMMSLEHVEGKNLEKTMDHPGHQNKDMPMTIGLEGDFAPFMDGYIDLKDALVATDANQAKDKAKALLVLFTNDNSILKNSHGEGFTHIKTHLQNIGRAKDITEQRYEFKYLSESLIALLPAISNSTNTLYVQHCDCADNFKGGSWVSYQENILNPYFGDAMLTCGRVEQVLAK</sequence>